<feature type="domain" description="B12-binding" evidence="6">
    <location>
        <begin position="621"/>
        <end position="755"/>
    </location>
</feature>
<evidence type="ECO:0000256" key="5">
    <source>
        <dbReference type="ARBA" id="ARBA00023014"/>
    </source>
</evidence>
<dbReference type="SUPFAM" id="SSF52242">
    <property type="entry name" value="Cobalamin (vitamin B12)-binding domain"/>
    <property type="match status" value="2"/>
</dbReference>
<proteinExistence type="predicted"/>
<evidence type="ECO:0000256" key="2">
    <source>
        <dbReference type="ARBA" id="ARBA00022691"/>
    </source>
</evidence>
<dbReference type="Gene3D" id="3.80.30.20">
    <property type="entry name" value="tm_1862 like domain"/>
    <property type="match status" value="2"/>
</dbReference>
<dbReference type="Pfam" id="PF02310">
    <property type="entry name" value="B12-binding"/>
    <property type="match status" value="2"/>
</dbReference>
<dbReference type="PANTHER" id="PTHR43409:SF16">
    <property type="entry name" value="SLR0320 PROTEIN"/>
    <property type="match status" value="1"/>
</dbReference>
<evidence type="ECO:0000256" key="3">
    <source>
        <dbReference type="ARBA" id="ARBA00022723"/>
    </source>
</evidence>
<dbReference type="PROSITE" id="PS51332">
    <property type="entry name" value="B12_BINDING"/>
    <property type="match status" value="2"/>
</dbReference>
<dbReference type="GO" id="GO:0031419">
    <property type="term" value="F:cobalamin binding"/>
    <property type="evidence" value="ECO:0007669"/>
    <property type="project" value="InterPro"/>
</dbReference>
<keyword evidence="4" id="KW-0408">Iron</keyword>
<comment type="caution">
    <text evidence="8">The sequence shown here is derived from an EMBL/GenBank/DDBJ whole genome shotgun (WGS) entry which is preliminary data.</text>
</comment>
<gene>
    <name evidence="8" type="ORF">A3G00_02430</name>
</gene>
<reference evidence="8 9" key="1">
    <citation type="journal article" date="2016" name="Nat. Commun.">
        <title>Thousands of microbial genomes shed light on interconnected biogeochemical processes in an aquifer system.</title>
        <authorList>
            <person name="Anantharaman K."/>
            <person name="Brown C.T."/>
            <person name="Hug L.A."/>
            <person name="Sharon I."/>
            <person name="Castelle C.J."/>
            <person name="Probst A.J."/>
            <person name="Thomas B.C."/>
            <person name="Singh A."/>
            <person name="Wilkins M.J."/>
            <person name="Karaoz U."/>
            <person name="Brodie E.L."/>
            <person name="Williams K.H."/>
            <person name="Hubbard S.S."/>
            <person name="Banfield J.F."/>
        </authorList>
    </citation>
    <scope>NUCLEOTIDE SEQUENCE [LARGE SCALE GENOMIC DNA]</scope>
</reference>
<dbReference type="InterPro" id="IPR034466">
    <property type="entry name" value="Methyltransferase_Class_B"/>
</dbReference>
<dbReference type="SFLD" id="SFLDG01082">
    <property type="entry name" value="B12-binding_domain_containing"/>
    <property type="match status" value="2"/>
</dbReference>
<feature type="domain" description="Radical SAM core" evidence="7">
    <location>
        <begin position="806"/>
        <end position="1027"/>
    </location>
</feature>
<evidence type="ECO:0000313" key="8">
    <source>
        <dbReference type="EMBL" id="OGH74289.1"/>
    </source>
</evidence>
<dbReference type="InterPro" id="IPR058240">
    <property type="entry name" value="rSAM_sf"/>
</dbReference>
<evidence type="ECO:0000256" key="4">
    <source>
        <dbReference type="ARBA" id="ARBA00023004"/>
    </source>
</evidence>
<dbReference type="InterPro" id="IPR051198">
    <property type="entry name" value="BchE-like"/>
</dbReference>
<feature type="domain" description="B12-binding" evidence="6">
    <location>
        <begin position="15"/>
        <end position="149"/>
    </location>
</feature>
<keyword evidence="3" id="KW-0479">Metal-binding</keyword>
<dbReference type="AlphaFoldDB" id="A0A1F6MRJ7"/>
<name>A0A1F6MRJ7_9BACT</name>
<dbReference type="EMBL" id="MFQN01000019">
    <property type="protein sequence ID" value="OGH74289.1"/>
    <property type="molecule type" value="Genomic_DNA"/>
</dbReference>
<dbReference type="PROSITE" id="PS51918">
    <property type="entry name" value="RADICAL_SAM"/>
    <property type="match status" value="2"/>
</dbReference>
<organism evidence="8 9">
    <name type="scientific">Candidatus Magasanikbacteria bacterium RIFCSPLOWO2_12_FULL_43_12</name>
    <dbReference type="NCBI Taxonomy" id="1798692"/>
    <lineage>
        <taxon>Bacteria</taxon>
        <taxon>Candidatus Magasanikiibacteriota</taxon>
    </lineage>
</organism>
<dbReference type="CDD" id="cd01335">
    <property type="entry name" value="Radical_SAM"/>
    <property type="match status" value="2"/>
</dbReference>
<evidence type="ECO:0008006" key="10">
    <source>
        <dbReference type="Google" id="ProtNLM"/>
    </source>
</evidence>
<keyword evidence="2" id="KW-0949">S-adenosyl-L-methionine</keyword>
<dbReference type="GO" id="GO:0005829">
    <property type="term" value="C:cytosol"/>
    <property type="evidence" value="ECO:0007669"/>
    <property type="project" value="TreeGrafter"/>
</dbReference>
<evidence type="ECO:0000259" key="6">
    <source>
        <dbReference type="PROSITE" id="PS51332"/>
    </source>
</evidence>
<keyword evidence="5" id="KW-0411">Iron-sulfur</keyword>
<sequence>MNDINTKKLNYLLVMPRLVQNIGDGYVFPLGVAYVSSSMKKAGFNVFTLNLNHKEGDVFEIIKKTIEKNNIHVVATGGLSPQYHLVKNVIESAKKVNNNIITIVGGGIITADCETAMKALEFADYGVIGEGEETMCELCRILENNGDLSVCDGLIYKEREGFKVTNPRKDIADVNGIPWPDYEGFDTDKYLEVPPAGFAGLNQKRMICMLGSRSCPFQCTFCCHTLGKKYRRRSLDDFFGELDYLISRYKIDYISLADEVFAPDFENAKKFCDRIKQYNIHWYADFRVDLVKPELLPILKESGLDVMFFGLESADNRILKSMRKGITIEQTERVLKMVYDAGIAGYGCFIFGDIEETFETALNTLNWWRAHKEYGIHLTLIKPFPGSFIYRYACEKGIIKDPIQYLKDGCPQVNISKLNNEEFAEIMRQISESSHLLSKPESLELLAVDPVLGRESVSGRCSKCKQKNVWDDIKLFANDYITCSHCGQKFDNPNPPQLIENLDKNLSLLLAKHGKVAVWGMTLIIMELFRNSKILNNPNIFAIDISDSKRKMSLAGKKIYAPEILDKENIPVVLIAVPSHAGQISCQIKENHIKVTEIIDICKLCDFNPIIPQKLNYLLVMPRLVQRIGDGYSFPLGITFISSSMKKAGLNVRTINLNHCEGDVYDILKKEIEENNIDVIGVGGLSFQYNTVRLVVESAKKIKKDIITIVGGGIISGDPEPAMKALEYADFGVIGEGEMTMNELCSALEGKKNFTDIEGIIYKNRDSYTTNNPRKEMANIDTLPWPDYGGFEIQKYLDSTPPGISGLNRKTLFMLASRSCPYSCTFCFHTNGRRYRQRSLDDFFAELESVVSQYQIEFVCMADELFARNIERVKEFCEKIKKFNIKWWAQFRVDDITLELLAVLKAGGCEVMSFGLESADNRILKSMRKGITIEQIERTLRMVYEAGISFEGAFIFGDIEETVETANNTLKWWREHAEYRITLNLITVYPGSYLYMYGNEKGIIKDKIQFLKDGCPQINVSKLSDKELSELVRQLVEAPISMTKQLISPELKTVDFQTGRIALSGSCVVCDHRSEWSDIRMFTMNFLPCKKCGQKYNVPLFPEIRKNIDDNLQMLLRKYAKVAVWGVNYHSSDLFKNSSVLHDPNIYPVDISQTKRKMDLYEKKIFAPEIIDRENIKAIVVAVPVYYAQIASLVQTNHRGVVEVIDICALTSRQYSSQERIGV</sequence>
<dbReference type="InterPro" id="IPR036724">
    <property type="entry name" value="Cobalamin-bd_sf"/>
</dbReference>
<dbReference type="SUPFAM" id="SSF102114">
    <property type="entry name" value="Radical SAM enzymes"/>
    <property type="match status" value="2"/>
</dbReference>
<dbReference type="Gene3D" id="3.40.50.280">
    <property type="entry name" value="Cobalamin-binding domain"/>
    <property type="match status" value="2"/>
</dbReference>
<dbReference type="SFLD" id="SFLDG01123">
    <property type="entry name" value="methyltransferase_(Class_B)"/>
    <property type="match status" value="2"/>
</dbReference>
<evidence type="ECO:0000259" key="7">
    <source>
        <dbReference type="PROSITE" id="PS51918"/>
    </source>
</evidence>
<dbReference type="InterPro" id="IPR007197">
    <property type="entry name" value="rSAM"/>
</dbReference>
<dbReference type="SFLD" id="SFLDS00029">
    <property type="entry name" value="Radical_SAM"/>
    <property type="match status" value="2"/>
</dbReference>
<dbReference type="InterPro" id="IPR006638">
    <property type="entry name" value="Elp3/MiaA/NifB-like_rSAM"/>
</dbReference>
<evidence type="ECO:0000313" key="9">
    <source>
        <dbReference type="Proteomes" id="UP000178347"/>
    </source>
</evidence>
<dbReference type="InterPro" id="IPR023404">
    <property type="entry name" value="rSAM_horseshoe"/>
</dbReference>
<dbReference type="STRING" id="1798692.A3G00_02430"/>
<dbReference type="InterPro" id="IPR006158">
    <property type="entry name" value="Cobalamin-bd"/>
</dbReference>
<accession>A0A1F6MRJ7</accession>
<comment type="cofactor">
    <cofactor evidence="1">
        <name>[4Fe-4S] cluster</name>
        <dbReference type="ChEBI" id="CHEBI:49883"/>
    </cofactor>
</comment>
<dbReference type="Proteomes" id="UP000178347">
    <property type="component" value="Unassembled WGS sequence"/>
</dbReference>
<dbReference type="Pfam" id="PF04055">
    <property type="entry name" value="Radical_SAM"/>
    <property type="match status" value="2"/>
</dbReference>
<evidence type="ECO:0000256" key="1">
    <source>
        <dbReference type="ARBA" id="ARBA00001966"/>
    </source>
</evidence>
<dbReference type="PANTHER" id="PTHR43409">
    <property type="entry name" value="ANAEROBIC MAGNESIUM-PROTOPORPHYRIN IX MONOMETHYL ESTER CYCLASE-RELATED"/>
    <property type="match status" value="1"/>
</dbReference>
<feature type="domain" description="Radical SAM core" evidence="7">
    <location>
        <begin position="201"/>
        <end position="433"/>
    </location>
</feature>
<dbReference type="GO" id="GO:0051539">
    <property type="term" value="F:4 iron, 4 sulfur cluster binding"/>
    <property type="evidence" value="ECO:0007669"/>
    <property type="project" value="UniProtKB-KW"/>
</dbReference>
<protein>
    <recommendedName>
        <fullName evidence="10">B12-binding domain-containing radical SAM protein</fullName>
    </recommendedName>
</protein>
<dbReference type="GO" id="GO:0046872">
    <property type="term" value="F:metal ion binding"/>
    <property type="evidence" value="ECO:0007669"/>
    <property type="project" value="UniProtKB-KW"/>
</dbReference>
<dbReference type="GO" id="GO:0003824">
    <property type="term" value="F:catalytic activity"/>
    <property type="evidence" value="ECO:0007669"/>
    <property type="project" value="InterPro"/>
</dbReference>
<dbReference type="SMART" id="SM00729">
    <property type="entry name" value="Elp3"/>
    <property type="match status" value="2"/>
</dbReference>